<dbReference type="AlphaFoldDB" id="A0A3L8E0P2"/>
<name>A0A3L8E0P2_OOCBI</name>
<protein>
    <submittedName>
        <fullName evidence="1">Uncharacterized protein</fullName>
    </submittedName>
</protein>
<comment type="caution">
    <text evidence="1">The sequence shown here is derived from an EMBL/GenBank/DDBJ whole genome shotgun (WGS) entry which is preliminary data.</text>
</comment>
<dbReference type="OrthoDB" id="7653744at2759"/>
<dbReference type="EMBL" id="QOIP01000001">
    <property type="protein sequence ID" value="RLU26291.1"/>
    <property type="molecule type" value="Genomic_DNA"/>
</dbReference>
<dbReference type="Proteomes" id="UP000279307">
    <property type="component" value="Chromosome 1"/>
</dbReference>
<evidence type="ECO:0000313" key="1">
    <source>
        <dbReference type="EMBL" id="RLU26291.1"/>
    </source>
</evidence>
<proteinExistence type="predicted"/>
<gene>
    <name evidence="1" type="ORF">DMN91_000085</name>
</gene>
<evidence type="ECO:0000313" key="2">
    <source>
        <dbReference type="Proteomes" id="UP000279307"/>
    </source>
</evidence>
<organism evidence="1 2">
    <name type="scientific">Ooceraea biroi</name>
    <name type="common">Clonal raider ant</name>
    <name type="synonym">Cerapachys biroi</name>
    <dbReference type="NCBI Taxonomy" id="2015173"/>
    <lineage>
        <taxon>Eukaryota</taxon>
        <taxon>Metazoa</taxon>
        <taxon>Ecdysozoa</taxon>
        <taxon>Arthropoda</taxon>
        <taxon>Hexapoda</taxon>
        <taxon>Insecta</taxon>
        <taxon>Pterygota</taxon>
        <taxon>Neoptera</taxon>
        <taxon>Endopterygota</taxon>
        <taxon>Hymenoptera</taxon>
        <taxon>Apocrita</taxon>
        <taxon>Aculeata</taxon>
        <taxon>Formicoidea</taxon>
        <taxon>Formicidae</taxon>
        <taxon>Dorylinae</taxon>
        <taxon>Ooceraea</taxon>
    </lineage>
</organism>
<accession>A0A3L8E0P2</accession>
<sequence length="290" mass="32950">MTSVYDTLLHLRYPHITNAESQDLEKTILAGENRVCLLSWLLTERSPTIAVDLAKLGDAALEDQLFEYYSQIGICNNKDILLGKCSLKEQLPVLRSLLVFMKKVHMESFTSTNETEEMFANIIKLCTDDVDQMLPLPFAVKPKASYTEASKYFEQREKELSSNDHEDIKINLTDDSHVRTDDRLHSGERDELFDKETKKFIEAFQTVPSWPAQNRNLDKDITDSICSDIKSACSDFSTLKKILRARDEIANISVPKALPKTTTSLNSIIEDIVIYNEELANLSMTNDSSN</sequence>
<reference evidence="1 2" key="1">
    <citation type="journal article" date="2018" name="Genome Res.">
        <title>The genomic architecture and molecular evolution of ant odorant receptors.</title>
        <authorList>
            <person name="McKenzie S.K."/>
            <person name="Kronauer D.J.C."/>
        </authorList>
    </citation>
    <scope>NUCLEOTIDE SEQUENCE [LARGE SCALE GENOMIC DNA]</scope>
    <source>
        <strain evidence="1">Clonal line C1</strain>
    </source>
</reference>